<dbReference type="AlphaFoldDB" id="A0AAE1PDL1"/>
<keyword evidence="3" id="KW-1185">Reference proteome</keyword>
<gene>
    <name evidence="2" type="ORF">Pmani_022900</name>
</gene>
<comment type="caution">
    <text evidence="2">The sequence shown here is derived from an EMBL/GenBank/DDBJ whole genome shotgun (WGS) entry which is preliminary data.</text>
</comment>
<dbReference type="EMBL" id="JAWZYT010002315">
    <property type="protein sequence ID" value="KAK4305197.1"/>
    <property type="molecule type" value="Genomic_DNA"/>
</dbReference>
<sequence length="184" mass="20667">MLDWSEQDKVEKEVEGEGQRGWRGMEVKGGGEGWRVGVDEVRVEVKGGGVVDDNTCTLQLANMELIITPGTNSHTRSRGSKSQLHQSKFKSPNCGTSEQSWNQLYHFPQTLVACQGRYIKRHSLTLMSISNLLYWYRCKELPGARCLQTSHWQGKGREGGGGREAGREGGRVTVDERWRWQGGT</sequence>
<proteinExistence type="predicted"/>
<dbReference type="Proteomes" id="UP001292094">
    <property type="component" value="Unassembled WGS sequence"/>
</dbReference>
<reference evidence="2" key="1">
    <citation type="submission" date="2023-11" db="EMBL/GenBank/DDBJ databases">
        <title>Genome assemblies of two species of porcelain crab, Petrolisthes cinctipes and Petrolisthes manimaculis (Anomura: Porcellanidae).</title>
        <authorList>
            <person name="Angst P."/>
        </authorList>
    </citation>
    <scope>NUCLEOTIDE SEQUENCE</scope>
    <source>
        <strain evidence="2">PB745_02</strain>
        <tissue evidence="2">Gill</tissue>
    </source>
</reference>
<evidence type="ECO:0000256" key="1">
    <source>
        <dbReference type="SAM" id="MobiDB-lite"/>
    </source>
</evidence>
<accession>A0AAE1PDL1</accession>
<evidence type="ECO:0000313" key="2">
    <source>
        <dbReference type="EMBL" id="KAK4305197.1"/>
    </source>
</evidence>
<feature type="region of interest" description="Disordered" evidence="1">
    <location>
        <begin position="70"/>
        <end position="92"/>
    </location>
</feature>
<name>A0AAE1PDL1_9EUCA</name>
<feature type="region of interest" description="Disordered" evidence="1">
    <location>
        <begin position="1"/>
        <end position="26"/>
    </location>
</feature>
<evidence type="ECO:0000313" key="3">
    <source>
        <dbReference type="Proteomes" id="UP001292094"/>
    </source>
</evidence>
<protein>
    <submittedName>
        <fullName evidence="2">Uncharacterized protein</fullName>
    </submittedName>
</protein>
<organism evidence="2 3">
    <name type="scientific">Petrolisthes manimaculis</name>
    <dbReference type="NCBI Taxonomy" id="1843537"/>
    <lineage>
        <taxon>Eukaryota</taxon>
        <taxon>Metazoa</taxon>
        <taxon>Ecdysozoa</taxon>
        <taxon>Arthropoda</taxon>
        <taxon>Crustacea</taxon>
        <taxon>Multicrustacea</taxon>
        <taxon>Malacostraca</taxon>
        <taxon>Eumalacostraca</taxon>
        <taxon>Eucarida</taxon>
        <taxon>Decapoda</taxon>
        <taxon>Pleocyemata</taxon>
        <taxon>Anomura</taxon>
        <taxon>Galatheoidea</taxon>
        <taxon>Porcellanidae</taxon>
        <taxon>Petrolisthes</taxon>
    </lineage>
</organism>